<dbReference type="Gene3D" id="3.90.1150.10">
    <property type="entry name" value="Aspartate Aminotransferase, domain 1"/>
    <property type="match status" value="1"/>
</dbReference>
<dbReference type="Proteomes" id="UP001596052">
    <property type="component" value="Unassembled WGS sequence"/>
</dbReference>
<evidence type="ECO:0000313" key="3">
    <source>
        <dbReference type="EMBL" id="MFC5454527.1"/>
    </source>
</evidence>
<evidence type="ECO:0000313" key="4">
    <source>
        <dbReference type="Proteomes" id="UP001596052"/>
    </source>
</evidence>
<sequence>MLTLDALLSDETLRQQEFPVIKDSLFLAHAGVTILPRRVTRTMQDYLEQCSLRMQEYPEAWRAVNETRVVAARLIGAKASEIALIGPTSVGLSLVANGLPWQPGDEVVCYLDDYPANVYPWTDLERHGVVLKLLKPSAPGEITPELVEAALTPKTKLVALASCHFQSGYRIEIDRIGRMLRQRGVLFCLDAIQTVGAFETLVDHVDFLSADSHKWMLGPMSAGIFYVREELQDMLRPSLLGSWNVRSPNFIAQEEIAFERGGRRYEPGALNISGILGMKAGIDLILEFGIPAISAQLLKLKARLHDGLQPLGFTFLGPDPHNSVNASCITTVQHPTRSLEDISKHLAAHNIIPSLRHNRAGQPLIRFSPHFYNTEAEMDRVAQVIADAA</sequence>
<gene>
    <name evidence="3" type="ORF">ACFQDI_06630</name>
</gene>
<dbReference type="Gene3D" id="3.40.640.10">
    <property type="entry name" value="Type I PLP-dependent aspartate aminotransferase-like (Major domain)"/>
    <property type="match status" value="1"/>
</dbReference>
<dbReference type="InterPro" id="IPR015424">
    <property type="entry name" value="PyrdxlP-dep_Trfase"/>
</dbReference>
<dbReference type="SUPFAM" id="SSF53383">
    <property type="entry name" value="PLP-dependent transferases"/>
    <property type="match status" value="1"/>
</dbReference>
<keyword evidence="3" id="KW-0032">Aminotransferase</keyword>
<accession>A0ABW0KNC5</accession>
<protein>
    <submittedName>
        <fullName evidence="3">Aminotransferase class V-fold PLP-dependent enzyme</fullName>
    </submittedName>
</protein>
<dbReference type="PANTHER" id="PTHR43586">
    <property type="entry name" value="CYSTEINE DESULFURASE"/>
    <property type="match status" value="1"/>
</dbReference>
<proteinExistence type="predicted"/>
<organism evidence="3 4">
    <name type="scientific">Prosthecobacter fluviatilis</name>
    <dbReference type="NCBI Taxonomy" id="445931"/>
    <lineage>
        <taxon>Bacteria</taxon>
        <taxon>Pseudomonadati</taxon>
        <taxon>Verrucomicrobiota</taxon>
        <taxon>Verrucomicrobiia</taxon>
        <taxon>Verrucomicrobiales</taxon>
        <taxon>Verrucomicrobiaceae</taxon>
        <taxon>Prosthecobacter</taxon>
    </lineage>
</organism>
<keyword evidence="1" id="KW-0663">Pyridoxal phosphate</keyword>
<keyword evidence="3" id="KW-0808">Transferase</keyword>
<dbReference type="EMBL" id="JBHSMQ010000002">
    <property type="protein sequence ID" value="MFC5454527.1"/>
    <property type="molecule type" value="Genomic_DNA"/>
</dbReference>
<dbReference type="InterPro" id="IPR015421">
    <property type="entry name" value="PyrdxlP-dep_Trfase_major"/>
</dbReference>
<dbReference type="RefSeq" id="WP_377164696.1">
    <property type="nucleotide sequence ID" value="NZ_JBHSMQ010000002.1"/>
</dbReference>
<evidence type="ECO:0000259" key="2">
    <source>
        <dbReference type="Pfam" id="PF00266"/>
    </source>
</evidence>
<reference evidence="4" key="1">
    <citation type="journal article" date="2019" name="Int. J. Syst. Evol. Microbiol.">
        <title>The Global Catalogue of Microorganisms (GCM) 10K type strain sequencing project: providing services to taxonomists for standard genome sequencing and annotation.</title>
        <authorList>
            <consortium name="The Broad Institute Genomics Platform"/>
            <consortium name="The Broad Institute Genome Sequencing Center for Infectious Disease"/>
            <person name="Wu L."/>
            <person name="Ma J."/>
        </authorList>
    </citation>
    <scope>NUCLEOTIDE SEQUENCE [LARGE SCALE GENOMIC DNA]</scope>
    <source>
        <strain evidence="4">CGMCC 4.1469</strain>
    </source>
</reference>
<dbReference type="InterPro" id="IPR015422">
    <property type="entry name" value="PyrdxlP-dep_Trfase_small"/>
</dbReference>
<dbReference type="Pfam" id="PF00266">
    <property type="entry name" value="Aminotran_5"/>
    <property type="match status" value="1"/>
</dbReference>
<name>A0ABW0KNC5_9BACT</name>
<feature type="domain" description="Aminotransferase class V" evidence="2">
    <location>
        <begin position="26"/>
        <end position="381"/>
    </location>
</feature>
<evidence type="ECO:0000256" key="1">
    <source>
        <dbReference type="ARBA" id="ARBA00022898"/>
    </source>
</evidence>
<dbReference type="GO" id="GO:0008483">
    <property type="term" value="F:transaminase activity"/>
    <property type="evidence" value="ECO:0007669"/>
    <property type="project" value="UniProtKB-KW"/>
</dbReference>
<dbReference type="InterPro" id="IPR000192">
    <property type="entry name" value="Aminotrans_V_dom"/>
</dbReference>
<dbReference type="PANTHER" id="PTHR43586:SF15">
    <property type="entry name" value="BLR3095 PROTEIN"/>
    <property type="match status" value="1"/>
</dbReference>
<keyword evidence="4" id="KW-1185">Reference proteome</keyword>
<comment type="caution">
    <text evidence="3">The sequence shown here is derived from an EMBL/GenBank/DDBJ whole genome shotgun (WGS) entry which is preliminary data.</text>
</comment>